<name>A0ABT7KMF7_9HYPH</name>
<sequence length="200" mass="22774">MSEFKKPEPLKISCTAVDCDNDLHCFKQLKKMSDEQRGKCRACEADLVDWSRLKRRDLGDAAHTFEALQHELIRHHFFHKEIDEGADRHARRKGRLALFEAVRARLEKYLAPAEPARDGRQTPMSGNAIFYAQHATATCCRTCLEYWHAIPKGRPLTEEELTYCQALIEMFLNKRLPGLSASPTKVPPRSRATAEAAALL</sequence>
<keyword evidence="2" id="KW-1185">Reference proteome</keyword>
<evidence type="ECO:0000313" key="2">
    <source>
        <dbReference type="Proteomes" id="UP001172630"/>
    </source>
</evidence>
<gene>
    <name evidence="1" type="ORF">PY650_26780</name>
</gene>
<dbReference type="RefSeq" id="WP_285882618.1">
    <property type="nucleotide sequence ID" value="NZ_JARFYN010000045.1"/>
</dbReference>
<comment type="caution">
    <text evidence="1">The sequence shown here is derived from an EMBL/GenBank/DDBJ whole genome shotgun (WGS) entry which is preliminary data.</text>
</comment>
<evidence type="ECO:0000313" key="1">
    <source>
        <dbReference type="EMBL" id="MDL2409175.1"/>
    </source>
</evidence>
<accession>A0ABT7KMF7</accession>
<proteinExistence type="predicted"/>
<organism evidence="1 2">
    <name type="scientific">Rhizobium calliandrae</name>
    <dbReference type="NCBI Taxonomy" id="1312182"/>
    <lineage>
        <taxon>Bacteria</taxon>
        <taxon>Pseudomonadati</taxon>
        <taxon>Pseudomonadota</taxon>
        <taxon>Alphaproteobacteria</taxon>
        <taxon>Hyphomicrobiales</taxon>
        <taxon>Rhizobiaceae</taxon>
        <taxon>Rhizobium/Agrobacterium group</taxon>
        <taxon>Rhizobium</taxon>
    </lineage>
</organism>
<protein>
    <submittedName>
        <fullName evidence="1">DUF4186 family protein</fullName>
    </submittedName>
</protein>
<dbReference type="Pfam" id="PF13811">
    <property type="entry name" value="DUF4186"/>
    <property type="match status" value="1"/>
</dbReference>
<dbReference type="Proteomes" id="UP001172630">
    <property type="component" value="Unassembled WGS sequence"/>
</dbReference>
<reference evidence="1" key="1">
    <citation type="submission" date="2023-06" db="EMBL/GenBank/DDBJ databases">
        <title>Phylogenetic Diversity of Rhizobium strains.</title>
        <authorList>
            <person name="Moura F.T."/>
            <person name="Helene L.C.F."/>
            <person name="Hungria M."/>
        </authorList>
    </citation>
    <scope>NUCLEOTIDE SEQUENCE</scope>
    <source>
        <strain evidence="1">CCGE524</strain>
    </source>
</reference>
<dbReference type="InterPro" id="IPR020378">
    <property type="entry name" value="DUF4186"/>
</dbReference>
<dbReference type="EMBL" id="JARFYN010000045">
    <property type="protein sequence ID" value="MDL2409175.1"/>
    <property type="molecule type" value="Genomic_DNA"/>
</dbReference>